<keyword evidence="4 10" id="KW-0545">Nucleotide biosynthesis</keyword>
<keyword evidence="14" id="KW-1185">Reference proteome</keyword>
<proteinExistence type="inferred from homology"/>
<dbReference type="GO" id="GO:0000287">
    <property type="term" value="F:magnesium ion binding"/>
    <property type="evidence" value="ECO:0007669"/>
    <property type="project" value="UniProtKB-UniRule"/>
</dbReference>
<evidence type="ECO:0000256" key="1">
    <source>
        <dbReference type="ARBA" id="ARBA00022490"/>
    </source>
</evidence>
<dbReference type="PANTHER" id="PTHR10210:SF32">
    <property type="entry name" value="RIBOSE-PHOSPHATE PYROPHOSPHOKINASE 2"/>
    <property type="match status" value="1"/>
</dbReference>
<dbReference type="GO" id="GO:0006015">
    <property type="term" value="P:5-phosphoribose 1-diphosphate biosynthetic process"/>
    <property type="evidence" value="ECO:0007669"/>
    <property type="project" value="UniProtKB-UniRule"/>
</dbReference>
<dbReference type="eggNOG" id="arCOG00067">
    <property type="taxonomic scope" value="Archaea"/>
</dbReference>
<feature type="domain" description="Phosphoribosyltransferase" evidence="11">
    <location>
        <begin position="163"/>
        <end position="250"/>
    </location>
</feature>
<keyword evidence="5 10" id="KW-0547">Nucleotide-binding</keyword>
<feature type="binding site" evidence="10">
    <location>
        <begin position="38"/>
        <end position="40"/>
    </location>
    <ligand>
        <name>ATP</name>
        <dbReference type="ChEBI" id="CHEBI:30616"/>
    </ligand>
</feature>
<feature type="binding site" evidence="10">
    <location>
        <position position="196"/>
    </location>
    <ligand>
        <name>D-ribose 5-phosphate</name>
        <dbReference type="ChEBI" id="CHEBI:78346"/>
    </ligand>
</feature>
<keyword evidence="7 10" id="KW-0067">ATP-binding</keyword>
<dbReference type="UniPathway" id="UPA00087">
    <property type="reaction ID" value="UER00172"/>
</dbReference>
<dbReference type="Gene3D" id="3.40.50.2020">
    <property type="match status" value="2"/>
</dbReference>
<dbReference type="InterPro" id="IPR029099">
    <property type="entry name" value="Pribosyltran_N"/>
</dbReference>
<dbReference type="InterPro" id="IPR005946">
    <property type="entry name" value="Rib-P_diPkinase"/>
</dbReference>
<protein>
    <recommendedName>
        <fullName evidence="10">Ribose-phosphate pyrophosphokinase</fullName>
        <shortName evidence="10">RPPK</shortName>
        <ecNumber evidence="10">2.7.6.1</ecNumber>
    </recommendedName>
    <alternativeName>
        <fullName evidence="10">5-phospho-D-ribosyl alpha-1-diphosphate synthase</fullName>
    </alternativeName>
    <alternativeName>
        <fullName evidence="10">Phosphoribosyl diphosphate synthase</fullName>
    </alternativeName>
    <alternativeName>
        <fullName evidence="10">Phosphoribosyl pyrophosphate synthase</fullName>
        <shortName evidence="10">P-Rib-PP synthase</shortName>
        <shortName evidence="10">PRPP synthase</shortName>
        <shortName evidence="10">PRPPase</shortName>
    </alternativeName>
</protein>
<feature type="binding site" evidence="10">
    <location>
        <begin position="99"/>
        <end position="100"/>
    </location>
    <ligand>
        <name>ATP</name>
        <dbReference type="ChEBI" id="CHEBI:30616"/>
    </ligand>
</feature>
<feature type="binding site" evidence="10">
    <location>
        <begin position="225"/>
        <end position="229"/>
    </location>
    <ligand>
        <name>D-ribose 5-phosphate</name>
        <dbReference type="ChEBI" id="CHEBI:78346"/>
    </ligand>
</feature>
<feature type="binding site" evidence="10">
    <location>
        <position position="221"/>
    </location>
    <ligand>
        <name>D-ribose 5-phosphate</name>
        <dbReference type="ChEBI" id="CHEBI:78346"/>
    </ligand>
</feature>
<dbReference type="Proteomes" id="UP000000254">
    <property type="component" value="Chromosome"/>
</dbReference>
<feature type="active site" evidence="10">
    <location>
        <position position="194"/>
    </location>
</feature>
<dbReference type="InterPro" id="IPR000836">
    <property type="entry name" value="PRTase_dom"/>
</dbReference>
<evidence type="ECO:0000256" key="4">
    <source>
        <dbReference type="ARBA" id="ARBA00022727"/>
    </source>
</evidence>
<dbReference type="HAMAP" id="MF_00583_A">
    <property type="entry name" value="RibP_PPkinase_A"/>
    <property type="match status" value="1"/>
</dbReference>
<feature type="binding site" evidence="10">
    <location>
        <position position="171"/>
    </location>
    <ligand>
        <name>Mg(2+)</name>
        <dbReference type="ChEBI" id="CHEBI:18420"/>
        <label>2</label>
    </ligand>
</feature>
<dbReference type="EMBL" id="CP000575">
    <property type="protein sequence ID" value="ABN70330.1"/>
    <property type="molecule type" value="Genomic_DNA"/>
</dbReference>
<evidence type="ECO:0000256" key="3">
    <source>
        <dbReference type="ARBA" id="ARBA00022723"/>
    </source>
</evidence>
<dbReference type="InterPro" id="IPR029057">
    <property type="entry name" value="PRTase-like"/>
</dbReference>
<keyword evidence="1 10" id="KW-0963">Cytoplasm</keyword>
<dbReference type="InterPro" id="IPR037514">
    <property type="entry name" value="Rib-P_diPkinase_arc"/>
</dbReference>
<comment type="catalytic activity">
    <reaction evidence="9 10">
        <text>D-ribose 5-phosphate + ATP = 5-phospho-alpha-D-ribose 1-diphosphate + AMP + H(+)</text>
        <dbReference type="Rhea" id="RHEA:15609"/>
        <dbReference type="ChEBI" id="CHEBI:15378"/>
        <dbReference type="ChEBI" id="CHEBI:30616"/>
        <dbReference type="ChEBI" id="CHEBI:58017"/>
        <dbReference type="ChEBI" id="CHEBI:78346"/>
        <dbReference type="ChEBI" id="CHEBI:456215"/>
        <dbReference type="EC" id="2.7.6.1"/>
    </reaction>
</comment>
<comment type="subcellular location">
    <subcellularLocation>
        <location evidence="10">Cytoplasm</location>
    </subcellularLocation>
</comment>
<dbReference type="GO" id="GO:0002189">
    <property type="term" value="C:ribose phosphate diphosphokinase complex"/>
    <property type="evidence" value="ECO:0007669"/>
    <property type="project" value="TreeGrafter"/>
</dbReference>
<evidence type="ECO:0000256" key="7">
    <source>
        <dbReference type="ARBA" id="ARBA00022840"/>
    </source>
</evidence>
<reference evidence="13 14" key="2">
    <citation type="journal article" date="2009" name="Stand. Genomic Sci.">
        <title>Complete genome sequence of Staphylothermus marinus Stetter and Fiala 1986 type strain F1.</title>
        <authorList>
            <person name="Anderson I.J."/>
            <person name="Sun H."/>
            <person name="Lapidus A."/>
            <person name="Copeland A."/>
            <person name="Glavina Del Rio T."/>
            <person name="Tice H."/>
            <person name="Dalin E."/>
            <person name="Lucas S."/>
            <person name="Barry K."/>
            <person name="Land M."/>
            <person name="Richardson P."/>
            <person name="Huber H."/>
            <person name="Kyrpides N.C."/>
        </authorList>
    </citation>
    <scope>NUCLEOTIDE SEQUENCE [LARGE SCALE GENOMIC DNA]</scope>
    <source>
        <strain evidence="14">ATCC 43588 / DSM 3639 / JCM 9404 / F1</strain>
    </source>
</reference>
<comment type="cofactor">
    <cofactor evidence="10">
        <name>Mg(2+)</name>
        <dbReference type="ChEBI" id="CHEBI:18420"/>
    </cofactor>
    <text evidence="10">Binds 2 Mg(2+) ions per subunit.</text>
</comment>
<feature type="binding site" evidence="10">
    <location>
        <position position="133"/>
    </location>
    <ligand>
        <name>Mg(2+)</name>
        <dbReference type="ChEBI" id="CHEBI:18420"/>
        <label>1</label>
    </ligand>
</feature>
<dbReference type="PANTHER" id="PTHR10210">
    <property type="entry name" value="RIBOSE-PHOSPHATE DIPHOSPHOKINASE FAMILY MEMBER"/>
    <property type="match status" value="1"/>
</dbReference>
<dbReference type="SUPFAM" id="SSF53271">
    <property type="entry name" value="PRTase-like"/>
    <property type="match status" value="2"/>
</dbReference>
<dbReference type="GO" id="GO:0005737">
    <property type="term" value="C:cytoplasm"/>
    <property type="evidence" value="ECO:0007669"/>
    <property type="project" value="UniProtKB-SubCell"/>
</dbReference>
<evidence type="ECO:0000256" key="8">
    <source>
        <dbReference type="ARBA" id="ARBA00022842"/>
    </source>
</evidence>
<dbReference type="FunFam" id="3.40.50.2020:FF:000007">
    <property type="entry name" value="Ribose-phosphate pyrophosphokinase"/>
    <property type="match status" value="1"/>
</dbReference>
<evidence type="ECO:0000313" key="14">
    <source>
        <dbReference type="Proteomes" id="UP000000254"/>
    </source>
</evidence>
<dbReference type="OrthoDB" id="371997at2157"/>
<organism evidence="13 14">
    <name type="scientific">Staphylothermus marinus (strain ATCC 43588 / DSM 3639 / JCM 9404 / F1)</name>
    <dbReference type="NCBI Taxonomy" id="399550"/>
    <lineage>
        <taxon>Archaea</taxon>
        <taxon>Thermoproteota</taxon>
        <taxon>Thermoprotei</taxon>
        <taxon>Desulfurococcales</taxon>
        <taxon>Desulfurococcaceae</taxon>
        <taxon>Staphylothermus</taxon>
    </lineage>
</organism>
<dbReference type="NCBIfam" id="TIGR01251">
    <property type="entry name" value="ribP_PPkin"/>
    <property type="match status" value="1"/>
</dbReference>
<keyword evidence="8 10" id="KW-0460">Magnesium</keyword>
<gene>
    <name evidence="10" type="primary">prs</name>
    <name evidence="13" type="ordered locus">Smar_1238</name>
</gene>
<evidence type="ECO:0000256" key="5">
    <source>
        <dbReference type="ARBA" id="ARBA00022741"/>
    </source>
</evidence>
<dbReference type="SMART" id="SM01400">
    <property type="entry name" value="Pribosyltran_N"/>
    <property type="match status" value="1"/>
</dbReference>
<dbReference type="AlphaFoldDB" id="A3DNX0"/>
<comment type="similarity">
    <text evidence="10">Belongs to the ribose-phosphate pyrophosphokinase family. Class III (archaeal) subfamily.</text>
</comment>
<dbReference type="STRING" id="399550.Smar_1238"/>
<dbReference type="GO" id="GO:0016301">
    <property type="term" value="F:kinase activity"/>
    <property type="evidence" value="ECO:0007669"/>
    <property type="project" value="UniProtKB-KW"/>
</dbReference>
<evidence type="ECO:0000256" key="6">
    <source>
        <dbReference type="ARBA" id="ARBA00022777"/>
    </source>
</evidence>
<keyword evidence="2 10" id="KW-0808">Transferase</keyword>
<comment type="function">
    <text evidence="10">Involved in the biosynthesis of the central metabolite phospho-alpha-D-ribosyl-1-pyrophosphate (PRPP) via the transfer of pyrophosphoryl group from ATP to 1-hydroxyl of ribose-5-phosphate (Rib-5-P).</text>
</comment>
<evidence type="ECO:0000313" key="13">
    <source>
        <dbReference type="EMBL" id="ABN70330.1"/>
    </source>
</evidence>
<dbReference type="GO" id="GO:0005524">
    <property type="term" value="F:ATP binding"/>
    <property type="evidence" value="ECO:0007669"/>
    <property type="project" value="UniProtKB-KW"/>
</dbReference>
<feature type="domain" description="Ribose-phosphate pyrophosphokinase N-terminal" evidence="12">
    <location>
        <begin position="7"/>
        <end position="123"/>
    </location>
</feature>
<dbReference type="Pfam" id="PF00156">
    <property type="entry name" value="Pribosyltran"/>
    <property type="match status" value="1"/>
</dbReference>
<dbReference type="HOGENOM" id="CLU_033546_2_2_2"/>
<name>A3DNX0_STAMF</name>
<dbReference type="KEGG" id="smr:Smar_1238"/>
<evidence type="ECO:0000256" key="2">
    <source>
        <dbReference type="ARBA" id="ARBA00022679"/>
    </source>
</evidence>
<sequence length="304" mass="33719">MGFVGVVIAGKNYETFAEKYASLLGYELVDIQTKIFPDGEYYVRIKKPELISGNKVVIINTMYPRQNDSLLETLMLIDAARRSGAKDIVVIIPYLAYARQDKVFLEGEPVTASIVVKMIRTIGANALVVVDIHSVKTLEDFNGKTLNILVSDELVEKALSILNDPIVIAPDKGALHRARYAAERHGLEYDYLIKKRDRITGEISMMPKELRIDGRDIVIIDDIISTGGTIANATRILRSHGARKIVVAATHGLFIGNAFEKIRSAGVEKIYVANTLGITHKEPLIETVDVSEKVVTEMRNNNII</sequence>
<keyword evidence="3 10" id="KW-0479">Metal-binding</keyword>
<comment type="pathway">
    <text evidence="10">Metabolic intermediate biosynthesis; 5-phospho-alpha-D-ribose 1-diphosphate biosynthesis; 5-phospho-alpha-D-ribose 1-diphosphate from D-ribose 5-phosphate (route I): step 1/1.</text>
</comment>
<evidence type="ECO:0000256" key="10">
    <source>
        <dbReference type="HAMAP-Rule" id="MF_00583"/>
    </source>
</evidence>
<evidence type="ECO:0000259" key="11">
    <source>
        <dbReference type="Pfam" id="PF00156"/>
    </source>
</evidence>
<dbReference type="CDD" id="cd06223">
    <property type="entry name" value="PRTases_typeI"/>
    <property type="match status" value="1"/>
</dbReference>
<reference evidence="14" key="1">
    <citation type="journal article" date="2009" name="BMC Genomics">
        <title>The complete genome sequence of Staphylothermus marinus reveals differences in sulfur metabolism among heterotrophic Crenarchaeota.</title>
        <authorList>
            <person name="Anderson I.J."/>
            <person name="Dharmarajan L."/>
            <person name="Rodriguez J."/>
            <person name="Hooper S."/>
            <person name="Porat I."/>
            <person name="Ulrich L.E."/>
            <person name="Elkins J.G."/>
            <person name="Mavromatis K."/>
            <person name="Sun H."/>
            <person name="Land M."/>
            <person name="Lapidus A."/>
            <person name="Lucas S."/>
            <person name="Barry K."/>
            <person name="Huber H."/>
            <person name="Zhulin I.B."/>
            <person name="Whitman W.B."/>
            <person name="Mukhopadhyay B."/>
            <person name="Woese C."/>
            <person name="Bristow J."/>
            <person name="Kyrpides N."/>
        </authorList>
    </citation>
    <scope>NUCLEOTIDE SEQUENCE [LARGE SCALE GENOMIC DNA]</scope>
    <source>
        <strain evidence="14">ATCC 43588 / DSM 3639 / JCM 9404 / F1</strain>
    </source>
</reference>
<dbReference type="GO" id="GO:0004749">
    <property type="term" value="F:ribose phosphate diphosphokinase activity"/>
    <property type="evidence" value="ECO:0007669"/>
    <property type="project" value="UniProtKB-UniRule"/>
</dbReference>
<dbReference type="Pfam" id="PF13793">
    <property type="entry name" value="Pribosyltran_N"/>
    <property type="match status" value="1"/>
</dbReference>
<keyword evidence="6 10" id="KW-0418">Kinase</keyword>
<evidence type="ECO:0000256" key="9">
    <source>
        <dbReference type="ARBA" id="ARBA00049535"/>
    </source>
</evidence>
<dbReference type="GO" id="GO:0006164">
    <property type="term" value="P:purine nucleotide biosynthetic process"/>
    <property type="evidence" value="ECO:0007669"/>
    <property type="project" value="TreeGrafter"/>
</dbReference>
<evidence type="ECO:0000259" key="12">
    <source>
        <dbReference type="Pfam" id="PF13793"/>
    </source>
</evidence>
<dbReference type="EC" id="2.7.6.1" evidence="10"/>
<accession>A3DNX0</accession>